<keyword evidence="2" id="KW-0732">Signal</keyword>
<accession>A0A1C2E7F4</accession>
<organism evidence="3 4">
    <name type="scientific">Mesorhizobium hungaricum</name>
    <dbReference type="NCBI Taxonomy" id="1566387"/>
    <lineage>
        <taxon>Bacteria</taxon>
        <taxon>Pseudomonadati</taxon>
        <taxon>Pseudomonadota</taxon>
        <taxon>Alphaproteobacteria</taxon>
        <taxon>Hyphomicrobiales</taxon>
        <taxon>Phyllobacteriaceae</taxon>
        <taxon>Mesorhizobium</taxon>
    </lineage>
</organism>
<evidence type="ECO:0000313" key="4">
    <source>
        <dbReference type="Proteomes" id="UP000094412"/>
    </source>
</evidence>
<sequence length="104" mass="11192">MKSLFFMVLIVGAGAILASPAISQTSQQPSQNTGIDPDQCGAGGMGCTPDDVQKWMDKGNELANLSSADLSQYAYGCARHPDWKHDCETDPGKVLRRLGITDYQ</sequence>
<comment type="caution">
    <text evidence="3">The sequence shown here is derived from an EMBL/GenBank/DDBJ whole genome shotgun (WGS) entry which is preliminary data.</text>
</comment>
<evidence type="ECO:0000256" key="1">
    <source>
        <dbReference type="SAM" id="MobiDB-lite"/>
    </source>
</evidence>
<name>A0A1C2E7F4_9HYPH</name>
<proteinExistence type="predicted"/>
<dbReference type="AlphaFoldDB" id="A0A1C2E7F4"/>
<dbReference type="OrthoDB" id="8116951at2"/>
<evidence type="ECO:0000256" key="2">
    <source>
        <dbReference type="SAM" id="SignalP"/>
    </source>
</evidence>
<dbReference type="Proteomes" id="UP000094412">
    <property type="component" value="Unassembled WGS sequence"/>
</dbReference>
<feature type="region of interest" description="Disordered" evidence="1">
    <location>
        <begin position="22"/>
        <end position="46"/>
    </location>
</feature>
<reference evidence="3 4" key="1">
    <citation type="submission" date="2016-08" db="EMBL/GenBank/DDBJ databases">
        <title>Whole genome sequence of Mesorhizobium sp. strain UASWS1009 isolated from industrial sewage.</title>
        <authorList>
            <person name="Crovadore J."/>
            <person name="Calmin G."/>
            <person name="Chablais R."/>
            <person name="Cochard B."/>
            <person name="Lefort F."/>
        </authorList>
    </citation>
    <scope>NUCLEOTIDE SEQUENCE [LARGE SCALE GENOMIC DNA]</scope>
    <source>
        <strain evidence="3 4">UASWS1009</strain>
    </source>
</reference>
<gene>
    <name evidence="3" type="ORF">QV13_05495</name>
</gene>
<keyword evidence="4" id="KW-1185">Reference proteome</keyword>
<evidence type="ECO:0000313" key="3">
    <source>
        <dbReference type="EMBL" id="OCX22896.1"/>
    </source>
</evidence>
<dbReference type="EMBL" id="MDEO01000026">
    <property type="protein sequence ID" value="OCX22896.1"/>
    <property type="molecule type" value="Genomic_DNA"/>
</dbReference>
<protein>
    <submittedName>
        <fullName evidence="3">Uncharacterized protein</fullName>
    </submittedName>
</protein>
<feature type="signal peptide" evidence="2">
    <location>
        <begin position="1"/>
        <end position="23"/>
    </location>
</feature>
<feature type="compositionally biased region" description="Polar residues" evidence="1">
    <location>
        <begin position="22"/>
        <end position="34"/>
    </location>
</feature>
<dbReference type="STRING" id="1566387.QV13_05495"/>
<feature type="chain" id="PRO_5008660120" evidence="2">
    <location>
        <begin position="24"/>
        <end position="104"/>
    </location>
</feature>